<evidence type="ECO:0000259" key="2">
    <source>
        <dbReference type="Pfam" id="PF00179"/>
    </source>
</evidence>
<dbReference type="InParanoid" id="F2UMF4"/>
<evidence type="ECO:0000313" key="3">
    <source>
        <dbReference type="EMBL" id="EGD78303.1"/>
    </source>
</evidence>
<feature type="compositionally biased region" description="Polar residues" evidence="1">
    <location>
        <begin position="42"/>
        <end position="66"/>
    </location>
</feature>
<accession>F2UMF4</accession>
<dbReference type="KEGG" id="sre:PTSG_09370"/>
<dbReference type="InterPro" id="IPR016135">
    <property type="entry name" value="UBQ-conjugating_enzyme/RWD"/>
</dbReference>
<feature type="compositionally biased region" description="Basic and acidic residues" evidence="1">
    <location>
        <begin position="1"/>
        <end position="27"/>
    </location>
</feature>
<dbReference type="AlphaFoldDB" id="F2UMF4"/>
<dbReference type="GeneID" id="16070176"/>
<dbReference type="Proteomes" id="UP000007799">
    <property type="component" value="Unassembled WGS sequence"/>
</dbReference>
<dbReference type="EMBL" id="GL832982">
    <property type="protein sequence ID" value="EGD78303.1"/>
    <property type="molecule type" value="Genomic_DNA"/>
</dbReference>
<dbReference type="eggNOG" id="KOG0420">
    <property type="taxonomic scope" value="Eukaryota"/>
</dbReference>
<dbReference type="InterPro" id="IPR000608">
    <property type="entry name" value="UBC"/>
</dbReference>
<dbReference type="RefSeq" id="XP_004989626.1">
    <property type="nucleotide sequence ID" value="XM_004989569.1"/>
</dbReference>
<evidence type="ECO:0000313" key="4">
    <source>
        <dbReference type="Proteomes" id="UP000007799"/>
    </source>
</evidence>
<protein>
    <recommendedName>
        <fullName evidence="2">UBC core domain-containing protein</fullName>
    </recommendedName>
</protein>
<organism evidence="3 4">
    <name type="scientific">Salpingoeca rosetta (strain ATCC 50818 / BSB-021)</name>
    <dbReference type="NCBI Taxonomy" id="946362"/>
    <lineage>
        <taxon>Eukaryota</taxon>
        <taxon>Choanoflagellata</taxon>
        <taxon>Craspedida</taxon>
        <taxon>Salpingoecidae</taxon>
        <taxon>Salpingoeca</taxon>
    </lineage>
</organism>
<evidence type="ECO:0000256" key="1">
    <source>
        <dbReference type="SAM" id="MobiDB-lite"/>
    </source>
</evidence>
<keyword evidence="4" id="KW-1185">Reference proteome</keyword>
<reference evidence="3" key="1">
    <citation type="submission" date="2009-08" db="EMBL/GenBank/DDBJ databases">
        <title>Annotation of Salpingoeca rosetta.</title>
        <authorList>
            <consortium name="The Broad Institute Genome Sequencing Platform"/>
            <person name="Russ C."/>
            <person name="Cuomo C."/>
            <person name="Burger G."/>
            <person name="Gray M.W."/>
            <person name="Holland P.W.H."/>
            <person name="King N."/>
            <person name="Lang F.B.F."/>
            <person name="Roger A.J."/>
            <person name="Ruiz-Trillo I."/>
            <person name="Young S.K."/>
            <person name="Zeng Q."/>
            <person name="Gargeya S."/>
            <person name="Alvarado L."/>
            <person name="Berlin A."/>
            <person name="Chapman S.B."/>
            <person name="Chen Z."/>
            <person name="Freedman E."/>
            <person name="Gellesch M."/>
            <person name="Goldberg J."/>
            <person name="Griggs A."/>
            <person name="Gujja S."/>
            <person name="Heilman E."/>
            <person name="Heiman D."/>
            <person name="Howarth C."/>
            <person name="Mehta T."/>
            <person name="Neiman D."/>
            <person name="Pearson M."/>
            <person name="Roberts A."/>
            <person name="Saif S."/>
            <person name="Shea T."/>
            <person name="Shenoy N."/>
            <person name="Sisk P."/>
            <person name="Stolte C."/>
            <person name="Sykes S."/>
            <person name="White J."/>
            <person name="Yandava C."/>
            <person name="Haas B."/>
            <person name="Nusbaum C."/>
            <person name="Birren B."/>
        </authorList>
    </citation>
    <scope>NUCLEOTIDE SEQUENCE</scope>
    <source>
        <strain evidence="3">ATCC 50818</strain>
    </source>
</reference>
<sequence>MQEREQQSDRNKETEEEEQRERERERATWVISRQAAGRRLPTFNSKQSSQPTSKQVDSNERTSAPTSKRGRASKTPAKMIKLFKLKEKAAEEASKEGDSTSAAHIRAQKGMHVEDWKPVLSLQSVIDGLSILLLEPNPSDPLNKDAARAMKQDLNDFERTVRRTLKGGSVDGIKFDKCL</sequence>
<dbReference type="Pfam" id="PF00179">
    <property type="entry name" value="UQ_con"/>
    <property type="match status" value="1"/>
</dbReference>
<name>F2UMF4_SALR5</name>
<dbReference type="SUPFAM" id="SSF54495">
    <property type="entry name" value="UBC-like"/>
    <property type="match status" value="1"/>
</dbReference>
<proteinExistence type="predicted"/>
<feature type="domain" description="UBC core" evidence="2">
    <location>
        <begin position="112"/>
        <end position="163"/>
    </location>
</feature>
<gene>
    <name evidence="3" type="ORF">PTSG_09370</name>
</gene>
<feature type="region of interest" description="Disordered" evidence="1">
    <location>
        <begin position="1"/>
        <end position="78"/>
    </location>
</feature>
<dbReference type="OrthoDB" id="10249039at2759"/>
<dbReference type="STRING" id="946362.F2UMF4"/>
<dbReference type="Gene3D" id="3.10.110.10">
    <property type="entry name" value="Ubiquitin Conjugating Enzyme"/>
    <property type="match status" value="1"/>
</dbReference>